<reference evidence="3" key="1">
    <citation type="submission" date="2016-10" db="EMBL/GenBank/DDBJ databases">
        <authorList>
            <person name="Varghese N."/>
            <person name="Submissions S."/>
        </authorList>
    </citation>
    <scope>NUCLEOTIDE SEQUENCE [LARGE SCALE GENOMIC DNA]</scope>
    <source>
        <strain evidence="3">LMG 24000</strain>
    </source>
</reference>
<proteinExistence type="predicted"/>
<organism evidence="2 3">
    <name type="scientific">Paraburkholderia sartisoli</name>
    <dbReference type="NCBI Taxonomy" id="83784"/>
    <lineage>
        <taxon>Bacteria</taxon>
        <taxon>Pseudomonadati</taxon>
        <taxon>Pseudomonadota</taxon>
        <taxon>Betaproteobacteria</taxon>
        <taxon>Burkholderiales</taxon>
        <taxon>Burkholderiaceae</taxon>
        <taxon>Paraburkholderia</taxon>
    </lineage>
</organism>
<keyword evidence="1" id="KW-1133">Transmembrane helix</keyword>
<accession>A0A1H4GGB5</accession>
<feature type="transmembrane region" description="Helical" evidence="1">
    <location>
        <begin position="20"/>
        <end position="38"/>
    </location>
</feature>
<dbReference type="STRING" id="83784.SAMN05192564_10613"/>
<keyword evidence="1" id="KW-0472">Membrane</keyword>
<sequence length="62" mass="6606">MKHPAHPARYQRGQASVEYVVVTACIVSALLVAGDLPLSPVDTLTAAFRSLFSAYSFALSLP</sequence>
<evidence type="ECO:0000313" key="2">
    <source>
        <dbReference type="EMBL" id="SEB08665.1"/>
    </source>
</evidence>
<dbReference type="RefSeq" id="WP_090535326.1">
    <property type="nucleotide sequence ID" value="NZ_FNRQ01000006.1"/>
</dbReference>
<keyword evidence="3" id="KW-1185">Reference proteome</keyword>
<dbReference type="EMBL" id="FNRQ01000006">
    <property type="protein sequence ID" value="SEB08665.1"/>
    <property type="molecule type" value="Genomic_DNA"/>
</dbReference>
<protein>
    <submittedName>
        <fullName evidence="2">Uncharacterized protein</fullName>
    </submittedName>
</protein>
<dbReference type="AlphaFoldDB" id="A0A1H4GGB5"/>
<evidence type="ECO:0000256" key="1">
    <source>
        <dbReference type="SAM" id="Phobius"/>
    </source>
</evidence>
<name>A0A1H4GGB5_9BURK</name>
<keyword evidence="1" id="KW-0812">Transmembrane</keyword>
<gene>
    <name evidence="2" type="ORF">SAMN05192564_10613</name>
</gene>
<dbReference type="Proteomes" id="UP000198638">
    <property type="component" value="Unassembled WGS sequence"/>
</dbReference>
<evidence type="ECO:0000313" key="3">
    <source>
        <dbReference type="Proteomes" id="UP000198638"/>
    </source>
</evidence>